<dbReference type="AlphaFoldDB" id="A0A9D4HUE8"/>
<evidence type="ECO:0000313" key="2">
    <source>
        <dbReference type="Proteomes" id="UP000828390"/>
    </source>
</evidence>
<sequence length="57" mass="6322">MLELSLGKSKEKCQWTETVIVLEQGAAPSCLHKDLSQPTIIQPCPYRSQRGPPQSGR</sequence>
<comment type="caution">
    <text evidence="1">The sequence shown here is derived from an EMBL/GenBank/DDBJ whole genome shotgun (WGS) entry which is preliminary data.</text>
</comment>
<reference evidence="1" key="2">
    <citation type="submission" date="2020-11" db="EMBL/GenBank/DDBJ databases">
        <authorList>
            <person name="McCartney M.A."/>
            <person name="Auch B."/>
            <person name="Kono T."/>
            <person name="Mallez S."/>
            <person name="Becker A."/>
            <person name="Gohl D.M."/>
            <person name="Silverstein K.A.T."/>
            <person name="Koren S."/>
            <person name="Bechman K.B."/>
            <person name="Herman A."/>
            <person name="Abrahante J.E."/>
            <person name="Garbe J."/>
        </authorList>
    </citation>
    <scope>NUCLEOTIDE SEQUENCE</scope>
    <source>
        <strain evidence="1">Duluth1</strain>
        <tissue evidence="1">Whole animal</tissue>
    </source>
</reference>
<dbReference type="Proteomes" id="UP000828390">
    <property type="component" value="Unassembled WGS sequence"/>
</dbReference>
<gene>
    <name evidence="1" type="ORF">DPMN_042038</name>
</gene>
<reference evidence="1" key="1">
    <citation type="journal article" date="2019" name="bioRxiv">
        <title>The Genome of the Zebra Mussel, Dreissena polymorpha: A Resource for Invasive Species Research.</title>
        <authorList>
            <person name="McCartney M.A."/>
            <person name="Auch B."/>
            <person name="Kono T."/>
            <person name="Mallez S."/>
            <person name="Zhang Y."/>
            <person name="Obille A."/>
            <person name="Becker A."/>
            <person name="Abrahante J.E."/>
            <person name="Garbe J."/>
            <person name="Badalamenti J.P."/>
            <person name="Herman A."/>
            <person name="Mangelson H."/>
            <person name="Liachko I."/>
            <person name="Sullivan S."/>
            <person name="Sone E.D."/>
            <person name="Koren S."/>
            <person name="Silverstein K.A.T."/>
            <person name="Beckman K.B."/>
            <person name="Gohl D.M."/>
        </authorList>
    </citation>
    <scope>NUCLEOTIDE SEQUENCE</scope>
    <source>
        <strain evidence="1">Duluth1</strain>
        <tissue evidence="1">Whole animal</tissue>
    </source>
</reference>
<name>A0A9D4HUE8_DREPO</name>
<accession>A0A9D4HUE8</accession>
<evidence type="ECO:0000313" key="1">
    <source>
        <dbReference type="EMBL" id="KAH3735505.1"/>
    </source>
</evidence>
<dbReference type="EMBL" id="JAIWYP010000011">
    <property type="protein sequence ID" value="KAH3735505.1"/>
    <property type="molecule type" value="Genomic_DNA"/>
</dbReference>
<protein>
    <submittedName>
        <fullName evidence="1">Uncharacterized protein</fullName>
    </submittedName>
</protein>
<keyword evidence="2" id="KW-1185">Reference proteome</keyword>
<organism evidence="1 2">
    <name type="scientific">Dreissena polymorpha</name>
    <name type="common">Zebra mussel</name>
    <name type="synonym">Mytilus polymorpha</name>
    <dbReference type="NCBI Taxonomy" id="45954"/>
    <lineage>
        <taxon>Eukaryota</taxon>
        <taxon>Metazoa</taxon>
        <taxon>Spiralia</taxon>
        <taxon>Lophotrochozoa</taxon>
        <taxon>Mollusca</taxon>
        <taxon>Bivalvia</taxon>
        <taxon>Autobranchia</taxon>
        <taxon>Heteroconchia</taxon>
        <taxon>Euheterodonta</taxon>
        <taxon>Imparidentia</taxon>
        <taxon>Neoheterodontei</taxon>
        <taxon>Myida</taxon>
        <taxon>Dreissenoidea</taxon>
        <taxon>Dreissenidae</taxon>
        <taxon>Dreissena</taxon>
    </lineage>
</organism>
<proteinExistence type="predicted"/>